<dbReference type="InterPro" id="IPR016160">
    <property type="entry name" value="Ald_DH_CS_CYS"/>
</dbReference>
<dbReference type="GO" id="GO:0003700">
    <property type="term" value="F:DNA-binding transcription factor activity"/>
    <property type="evidence" value="ECO:0007669"/>
    <property type="project" value="InterPro"/>
</dbReference>
<evidence type="ECO:0000259" key="10">
    <source>
        <dbReference type="Pfam" id="PF00171"/>
    </source>
</evidence>
<dbReference type="GO" id="GO:0010133">
    <property type="term" value="P:L-proline catabolic process to L-glutamate"/>
    <property type="evidence" value="ECO:0007669"/>
    <property type="project" value="InterPro"/>
</dbReference>
<dbReference type="PATRIC" id="fig|1171373.8.peg.1135"/>
<dbReference type="Gene3D" id="3.40.605.10">
    <property type="entry name" value="Aldehyde Dehydrogenase, Chain A, domain 1"/>
    <property type="match status" value="1"/>
</dbReference>
<feature type="domain" description="Proline dehydrogenase" evidence="11">
    <location>
        <begin position="190"/>
        <end position="480"/>
    </location>
</feature>
<dbReference type="HOGENOM" id="CLU_005682_2_0_11"/>
<proteinExistence type="inferred from homology"/>
<accession>K7S318</accession>
<dbReference type="PROSITE" id="PS00070">
    <property type="entry name" value="ALDEHYDE_DEHYDR_CYS"/>
    <property type="match status" value="1"/>
</dbReference>
<feature type="domain" description="Aldehyde dehydrogenase" evidence="10">
    <location>
        <begin position="562"/>
        <end position="982"/>
    </location>
</feature>
<evidence type="ECO:0000256" key="9">
    <source>
        <dbReference type="SAM" id="MobiDB-lite"/>
    </source>
</evidence>
<dbReference type="KEGG" id="pbo:PACID_11380"/>
<dbReference type="Pfam" id="PF01619">
    <property type="entry name" value="Pro_dh"/>
    <property type="match status" value="1"/>
</dbReference>
<dbReference type="EMBL" id="CP003493">
    <property type="protein sequence ID" value="AFV88962.1"/>
    <property type="molecule type" value="Genomic_DNA"/>
</dbReference>
<dbReference type="InterPro" id="IPR002872">
    <property type="entry name" value="Proline_DH_dom"/>
</dbReference>
<name>K7S318_ACIA4</name>
<feature type="active site" evidence="6 7">
    <location>
        <position position="766"/>
    </location>
</feature>
<comment type="pathway">
    <text evidence="1">Amino-acid degradation; L-proline degradation into L-glutamate; L-glutamate from L-proline: step 2/2.</text>
</comment>
<evidence type="ECO:0000256" key="7">
    <source>
        <dbReference type="PROSITE-ProRule" id="PRU10007"/>
    </source>
</evidence>
<sequence length="1200" mass="128399">MMMRLILSAPEGGCPAHPNGSASVVEQFGVLATPAGDGRYRLGMGSEGDEQRWTSPDPAPADLADEAVAQVHRWLERTPGQGRTPRFDRGRAAARLLSQVLSEPSGLPFTVGFIDQVMRPEDPVTAARSLTRLSRTDCSFLPAPLRLGVRIAGRLAPVAPGLVVRASRMVLRQLVGHLVVDSRPVMLGRSLRRLRGDGVRLNLNLLGEAVLGDREAAERLSGIERLLARPDVDYVSVKISSVVNQLDLWAHDQTVARVADRLSPLFQLAADSADQKFINLDMEEYHDLDLTIDVFTALLDRPEFLHLEAGIVIQAYLPDALAAVQRLTRWAERRAAAGGAGIKIRLVKGANLPMEKVDAERHGWAQAPWGSKVATDANYKRVLDWALTPDRTRSVRYGIAGHNLFDIALARGLAAGRGVSDRVEFEMLAGMAPDQVERIKQDVGGVLLYTPVVHPDHFDVAISYLVRRLEENAAEENFMSAVFDIGDDETLFAREEERFRAAVAAATRVVPGPNRHQTPDRVPEGPGFTWSTDSDPALPVNRAWARDVAAAMPGCRLGTTTLNTHRVETADQVDAAVATALGAAPGWAEAGASARADVLHRVAAELARRRGDLLAVAGHETGKVFEQGDVEVSEAIDFADWYADQAGLLEQVDGARYVPARVSVVAPPWNFPLAITTGSTLAPLATGSAVILKPAPQARQCAAVIAECMWAAGVPREVLQLVDAGEGEAGRRLISHPDVDRVILTGAHDTAKLFRSWRPDLPLLAETSGKNAIIVTENGDYDLAAADIIASAFGHAGQKCSAASLVILVGQAYRSKRLRTQIIDAAASLRVGGPEDLTTQLGPVIEPAAGKLLDGLTRLDPGQNWALEPRRLDESGRFWSPGIRAGVGAGDRYHLTEYFGPVTGIMYAPDLATAVAYQNGTEYGLTAGLHSLDPEEISWWCDHVNAGNLYVNRGITGAIVGRQPFGGWKKSAVGPGAKAGGPNYLAVLGGWEPIAAVAPTPEARICDRVDRFIAHVATGLAQGSERLRDAAARDARAWEEEFGISRDIGGLELERNEFRYRPAPTLIRICPDADPVDAARVCAAGILAAGELLSVSVDPVAGHLLVGALTSLGIACDVVAQADWLVSMRAPGAPRRVRLVGGDSSQLAGAVAGDPDLAVWAWPVTSAPRVELLAFLREQSISLTGHRFGSPSAAIGSVQL</sequence>
<comment type="catalytic activity">
    <reaction evidence="5">
        <text>L-glutamate 5-semialdehyde + NAD(+) + H2O = L-glutamate + NADH + 2 H(+)</text>
        <dbReference type="Rhea" id="RHEA:30235"/>
        <dbReference type="ChEBI" id="CHEBI:15377"/>
        <dbReference type="ChEBI" id="CHEBI:15378"/>
        <dbReference type="ChEBI" id="CHEBI:29985"/>
        <dbReference type="ChEBI" id="CHEBI:57540"/>
        <dbReference type="ChEBI" id="CHEBI:57945"/>
        <dbReference type="ChEBI" id="CHEBI:58066"/>
        <dbReference type="EC" id="1.2.1.88"/>
    </reaction>
</comment>
<dbReference type="AlphaFoldDB" id="K7S318"/>
<dbReference type="InterPro" id="IPR015590">
    <property type="entry name" value="Aldehyde_DH_dom"/>
</dbReference>
<dbReference type="InterPro" id="IPR016163">
    <property type="entry name" value="Ald_DH_C"/>
</dbReference>
<feature type="region of interest" description="Disordered" evidence="9">
    <location>
        <begin position="511"/>
        <end position="533"/>
    </location>
</feature>
<keyword evidence="3 8" id="KW-0560">Oxidoreductase</keyword>
<evidence type="ECO:0000256" key="3">
    <source>
        <dbReference type="ARBA" id="ARBA00023002"/>
    </source>
</evidence>
<dbReference type="STRING" id="1171373.PACID_11380"/>
<dbReference type="InterPro" id="IPR016161">
    <property type="entry name" value="Ald_DH/histidinol_DH"/>
</dbReference>
<evidence type="ECO:0000256" key="2">
    <source>
        <dbReference type="ARBA" id="ARBA00012884"/>
    </source>
</evidence>
<dbReference type="SUPFAM" id="SSF53720">
    <property type="entry name" value="ALDH-like"/>
    <property type="match status" value="1"/>
</dbReference>
<dbReference type="Gene3D" id="3.20.20.220">
    <property type="match status" value="1"/>
</dbReference>
<evidence type="ECO:0000256" key="8">
    <source>
        <dbReference type="RuleBase" id="RU003345"/>
    </source>
</evidence>
<dbReference type="EC" id="1.2.1.88" evidence="2"/>
<dbReference type="PANTHER" id="PTHR42862">
    <property type="entry name" value="DELTA-1-PYRROLINE-5-CARBOXYLATE DEHYDROGENASE 1, ISOFORM A-RELATED"/>
    <property type="match status" value="1"/>
</dbReference>
<dbReference type="eggNOG" id="COG1012">
    <property type="taxonomic scope" value="Bacteria"/>
</dbReference>
<evidence type="ECO:0000256" key="5">
    <source>
        <dbReference type="ARBA" id="ARBA00048142"/>
    </source>
</evidence>
<comment type="similarity">
    <text evidence="8">Belongs to the aldehyde dehydrogenase family.</text>
</comment>
<organism evidence="12 13">
    <name type="scientific">Acidipropionibacterium acidipropionici (strain ATCC 4875 / DSM 20272 / JCM 6432 / NBRC 12425 / NCIMB 8070 / 4)</name>
    <name type="common">Propionibacterium acidipropionici</name>
    <dbReference type="NCBI Taxonomy" id="1171373"/>
    <lineage>
        <taxon>Bacteria</taxon>
        <taxon>Bacillati</taxon>
        <taxon>Actinomycetota</taxon>
        <taxon>Actinomycetes</taxon>
        <taxon>Propionibacteriales</taxon>
        <taxon>Propionibacteriaceae</taxon>
        <taxon>Acidipropionibacterium</taxon>
    </lineage>
</organism>
<dbReference type="InterPro" id="IPR029510">
    <property type="entry name" value="Ald_DH_CS_GLU"/>
</dbReference>
<dbReference type="Gene3D" id="3.40.309.10">
    <property type="entry name" value="Aldehyde Dehydrogenase, Chain A, domain 2"/>
    <property type="match status" value="1"/>
</dbReference>
<gene>
    <name evidence="12" type="ordered locus">PACID_11380</name>
</gene>
<reference evidence="12 13" key="1">
    <citation type="journal article" date="2012" name="BMC Genomics">
        <title>The genome sequence of Propionibacterium acidipropionici provides insights into its biotechnological and industrial potential.</title>
        <authorList>
            <person name="Parizzi L.P."/>
            <person name="Grassi M.C."/>
            <person name="Llerena L.A."/>
            <person name="Carazzolle M.F."/>
            <person name="Queiroz V.L."/>
            <person name="Lunardi I."/>
            <person name="Zeidler A.F."/>
            <person name="Teixeira P.J."/>
            <person name="Mieczkowski P."/>
            <person name="Rincones J."/>
            <person name="Pereira G.A."/>
        </authorList>
    </citation>
    <scope>NUCLEOTIDE SEQUENCE [LARGE SCALE GENOMIC DNA]</scope>
    <source>
        <strain evidence="13">ATCC 4875 / DSM 20272 / JCM 6432 / NBRC 12425 / NCIMB 8070</strain>
    </source>
</reference>
<keyword evidence="4" id="KW-0520">NAD</keyword>
<dbReference type="SUPFAM" id="SSF51730">
    <property type="entry name" value="FAD-linked oxidoreductase"/>
    <property type="match status" value="1"/>
</dbReference>
<dbReference type="InterPro" id="IPR025703">
    <property type="entry name" value="Bifunct_PutA"/>
</dbReference>
<feature type="active site" evidence="6">
    <location>
        <position position="800"/>
    </location>
</feature>
<dbReference type="eggNOG" id="COG0506">
    <property type="taxonomic scope" value="Bacteria"/>
</dbReference>
<evidence type="ECO:0000313" key="13">
    <source>
        <dbReference type="Proteomes" id="UP000000214"/>
    </source>
</evidence>
<evidence type="ECO:0000256" key="1">
    <source>
        <dbReference type="ARBA" id="ARBA00004786"/>
    </source>
</evidence>
<dbReference type="GO" id="GO:0003842">
    <property type="term" value="F:L-glutamate gamma-semialdehyde dehydrogenase activity"/>
    <property type="evidence" value="ECO:0007669"/>
    <property type="project" value="UniProtKB-EC"/>
</dbReference>
<dbReference type="Pfam" id="PF00171">
    <property type="entry name" value="Aldedh"/>
    <property type="match status" value="1"/>
</dbReference>
<dbReference type="GO" id="GO:0004657">
    <property type="term" value="F:proline dehydrogenase activity"/>
    <property type="evidence" value="ECO:0007669"/>
    <property type="project" value="InterPro"/>
</dbReference>
<dbReference type="PANTHER" id="PTHR42862:SF1">
    <property type="entry name" value="DELTA-1-PYRROLINE-5-CARBOXYLATE DEHYDROGENASE 2, ISOFORM A-RELATED"/>
    <property type="match status" value="1"/>
</dbReference>
<evidence type="ECO:0000256" key="6">
    <source>
        <dbReference type="PIRSR" id="PIRSR000197-1"/>
    </source>
</evidence>
<dbReference type="Proteomes" id="UP000000214">
    <property type="component" value="Chromosome"/>
</dbReference>
<protein>
    <recommendedName>
        <fullName evidence="2">L-glutamate gamma-semialdehyde dehydrogenase</fullName>
        <ecNumber evidence="2">1.2.1.88</ecNumber>
    </recommendedName>
</protein>
<evidence type="ECO:0000313" key="12">
    <source>
        <dbReference type="EMBL" id="AFV88962.1"/>
    </source>
</evidence>
<evidence type="ECO:0000256" key="4">
    <source>
        <dbReference type="ARBA" id="ARBA00023027"/>
    </source>
</evidence>
<dbReference type="InterPro" id="IPR016162">
    <property type="entry name" value="Ald_DH_N"/>
</dbReference>
<dbReference type="GO" id="GO:0009898">
    <property type="term" value="C:cytoplasmic side of plasma membrane"/>
    <property type="evidence" value="ECO:0007669"/>
    <property type="project" value="TreeGrafter"/>
</dbReference>
<dbReference type="InterPro" id="IPR050485">
    <property type="entry name" value="Proline_metab_enzyme"/>
</dbReference>
<evidence type="ECO:0000259" key="11">
    <source>
        <dbReference type="Pfam" id="PF01619"/>
    </source>
</evidence>
<dbReference type="PIRSF" id="PIRSF000197">
    <property type="entry name" value="Bifunct_PutA"/>
    <property type="match status" value="1"/>
</dbReference>
<dbReference type="InterPro" id="IPR029041">
    <property type="entry name" value="FAD-linked_oxidoreductase-like"/>
</dbReference>
<dbReference type="PROSITE" id="PS00687">
    <property type="entry name" value="ALDEHYDE_DEHYDR_GLU"/>
    <property type="match status" value="1"/>
</dbReference>